<keyword evidence="3" id="KW-1185">Reference proteome</keyword>
<dbReference type="EMBL" id="ML977346">
    <property type="protein sequence ID" value="KAF2108629.1"/>
    <property type="molecule type" value="Genomic_DNA"/>
</dbReference>
<evidence type="ECO:0000313" key="3">
    <source>
        <dbReference type="Proteomes" id="UP000799770"/>
    </source>
</evidence>
<evidence type="ECO:0000313" key="2">
    <source>
        <dbReference type="EMBL" id="KAF2108629.1"/>
    </source>
</evidence>
<protein>
    <submittedName>
        <fullName evidence="2">Uncharacterized protein</fullName>
    </submittedName>
</protein>
<accession>A0A6A5YMW4</accession>
<evidence type="ECO:0000256" key="1">
    <source>
        <dbReference type="SAM" id="MobiDB-lite"/>
    </source>
</evidence>
<dbReference type="Proteomes" id="UP000799770">
    <property type="component" value="Unassembled WGS sequence"/>
</dbReference>
<sequence length="73" mass="8344">MSHPNGTRAARSGPNENGNARQQGNQTSRNTNATANGNNEQHRESVRRWLEEKPEEEHWNNVSYEAKTKREAN</sequence>
<name>A0A6A5YMW4_9PLEO</name>
<gene>
    <name evidence="2" type="ORF">BDV96DRAFT_652568</name>
</gene>
<feature type="compositionally biased region" description="Polar residues" evidence="1">
    <location>
        <begin position="14"/>
        <end position="39"/>
    </location>
</feature>
<dbReference type="AlphaFoldDB" id="A0A6A5YMW4"/>
<reference evidence="2" key="1">
    <citation type="journal article" date="2020" name="Stud. Mycol.">
        <title>101 Dothideomycetes genomes: a test case for predicting lifestyles and emergence of pathogens.</title>
        <authorList>
            <person name="Haridas S."/>
            <person name="Albert R."/>
            <person name="Binder M."/>
            <person name="Bloem J."/>
            <person name="Labutti K."/>
            <person name="Salamov A."/>
            <person name="Andreopoulos B."/>
            <person name="Baker S."/>
            <person name="Barry K."/>
            <person name="Bills G."/>
            <person name="Bluhm B."/>
            <person name="Cannon C."/>
            <person name="Castanera R."/>
            <person name="Culley D."/>
            <person name="Daum C."/>
            <person name="Ezra D."/>
            <person name="Gonzalez J."/>
            <person name="Henrissat B."/>
            <person name="Kuo A."/>
            <person name="Liang C."/>
            <person name="Lipzen A."/>
            <person name="Lutzoni F."/>
            <person name="Magnuson J."/>
            <person name="Mondo S."/>
            <person name="Nolan M."/>
            <person name="Ohm R."/>
            <person name="Pangilinan J."/>
            <person name="Park H.-J."/>
            <person name="Ramirez L."/>
            <person name="Alfaro M."/>
            <person name="Sun H."/>
            <person name="Tritt A."/>
            <person name="Yoshinaga Y."/>
            <person name="Zwiers L.-H."/>
            <person name="Turgeon B."/>
            <person name="Goodwin S."/>
            <person name="Spatafora J."/>
            <person name="Crous P."/>
            <person name="Grigoriev I."/>
        </authorList>
    </citation>
    <scope>NUCLEOTIDE SEQUENCE</scope>
    <source>
        <strain evidence="2">CBS 627.86</strain>
    </source>
</reference>
<feature type="compositionally biased region" description="Basic and acidic residues" evidence="1">
    <location>
        <begin position="40"/>
        <end position="59"/>
    </location>
</feature>
<organism evidence="2 3">
    <name type="scientific">Lophiotrema nucula</name>
    <dbReference type="NCBI Taxonomy" id="690887"/>
    <lineage>
        <taxon>Eukaryota</taxon>
        <taxon>Fungi</taxon>
        <taxon>Dikarya</taxon>
        <taxon>Ascomycota</taxon>
        <taxon>Pezizomycotina</taxon>
        <taxon>Dothideomycetes</taxon>
        <taxon>Pleosporomycetidae</taxon>
        <taxon>Pleosporales</taxon>
        <taxon>Lophiotremataceae</taxon>
        <taxon>Lophiotrema</taxon>
    </lineage>
</organism>
<proteinExistence type="predicted"/>
<feature type="region of interest" description="Disordered" evidence="1">
    <location>
        <begin position="1"/>
        <end position="73"/>
    </location>
</feature>